<feature type="transmembrane region" description="Helical" evidence="1">
    <location>
        <begin position="12"/>
        <end position="31"/>
    </location>
</feature>
<evidence type="ECO:0000313" key="3">
    <source>
        <dbReference type="EMBL" id="PLR88531.1"/>
    </source>
</evidence>
<keyword evidence="1" id="KW-0812">Transmembrane</keyword>
<dbReference type="Gene3D" id="3.10.450.100">
    <property type="entry name" value="NTF2-like, domain 1"/>
    <property type="match status" value="1"/>
</dbReference>
<dbReference type="AlphaFoldDB" id="A0A2N5GI64"/>
<reference evidence="3 5" key="2">
    <citation type="submission" date="2017-12" db="EMBL/GenBank/DDBJ databases">
        <title>Comparative Functional Genomics of Dry Heat Resistant strains isolated from the Viking Spacecraft.</title>
        <authorList>
            <person name="Seuylemezian A."/>
            <person name="Cooper K."/>
            <person name="Vaishampayan P."/>
        </authorList>
    </citation>
    <scope>NUCLEOTIDE SEQUENCE [LARGE SCALE GENOMIC DNA]</scope>
    <source>
        <strain evidence="3 5">ATCC 29669</strain>
    </source>
</reference>
<evidence type="ECO:0000313" key="5">
    <source>
        <dbReference type="Proteomes" id="UP000235114"/>
    </source>
</evidence>
<keyword evidence="5" id="KW-1185">Reference proteome</keyword>
<dbReference type="RefSeq" id="WP_101578697.1">
    <property type="nucleotide sequence ID" value="NZ_PGVA01000047.1"/>
</dbReference>
<accession>A0A2N5GI64</accession>
<evidence type="ECO:0000313" key="2">
    <source>
        <dbReference type="EMBL" id="PLR80627.1"/>
    </source>
</evidence>
<proteinExistence type="predicted"/>
<comment type="caution">
    <text evidence="2">The sequence shown here is derived from an EMBL/GenBank/DDBJ whole genome shotgun (WGS) entry which is preliminary data.</text>
</comment>
<keyword evidence="1" id="KW-0472">Membrane</keyword>
<dbReference type="Proteomes" id="UP000235114">
    <property type="component" value="Unassembled WGS sequence"/>
</dbReference>
<dbReference type="OrthoDB" id="2720594at2"/>
<evidence type="ECO:0000256" key="1">
    <source>
        <dbReference type="SAM" id="Phobius"/>
    </source>
</evidence>
<reference evidence="2 4" key="1">
    <citation type="submission" date="2017-11" db="EMBL/GenBank/DDBJ databases">
        <title>Comparitive Functional Genomics of Dry Heat Resistant strains isolated from the Viking Spacecraft.</title>
        <authorList>
            <person name="Seuylemezian A."/>
            <person name="Cooper K."/>
            <person name="Vaishampayan P."/>
        </authorList>
    </citation>
    <scope>NUCLEOTIDE SEQUENCE [LARGE SCALE GENOMIC DNA]</scope>
    <source>
        <strain evidence="2 4">M4.6</strain>
    </source>
</reference>
<gene>
    <name evidence="2" type="ORF">CU635_17640</name>
    <name evidence="3" type="ORF">CVD25_22515</name>
</gene>
<dbReference type="SUPFAM" id="SSF54427">
    <property type="entry name" value="NTF2-like"/>
    <property type="match status" value="1"/>
</dbReference>
<name>A0A2N5GI64_9BACI</name>
<dbReference type="InterPro" id="IPR032710">
    <property type="entry name" value="NTF2-like_dom_sf"/>
</dbReference>
<evidence type="ECO:0008006" key="6">
    <source>
        <dbReference type="Google" id="ProtNLM"/>
    </source>
</evidence>
<sequence>MYRKRNLWLKRGFFIGAAAFVFLIIFIARMIHLGPDNQAEEAIDQFYQYEQEGDFSESWSLFHSTMKDRFERGDYIKDRAHVFMNHFGVKTFSYEIGKVEEIKDWKITGESVPIALAYKAEVIQTFKGKYGNFDIHQDVYAIEEEGEWRISWDYNQ</sequence>
<dbReference type="EMBL" id="PGVD01000100">
    <property type="protein sequence ID" value="PLR88531.1"/>
    <property type="molecule type" value="Genomic_DNA"/>
</dbReference>
<dbReference type="Proteomes" id="UP000234951">
    <property type="component" value="Unassembled WGS sequence"/>
</dbReference>
<keyword evidence="1" id="KW-1133">Transmembrane helix</keyword>
<organism evidence="2 4">
    <name type="scientific">Bacillus canaveralius</name>
    <dbReference type="NCBI Taxonomy" id="1403243"/>
    <lineage>
        <taxon>Bacteria</taxon>
        <taxon>Bacillati</taxon>
        <taxon>Bacillota</taxon>
        <taxon>Bacilli</taxon>
        <taxon>Bacillales</taxon>
        <taxon>Bacillaceae</taxon>
        <taxon>Bacillus</taxon>
    </lineage>
</organism>
<dbReference type="EMBL" id="PGVA01000047">
    <property type="protein sequence ID" value="PLR80627.1"/>
    <property type="molecule type" value="Genomic_DNA"/>
</dbReference>
<protein>
    <recommendedName>
        <fullName evidence="6">DUF4878 domain-containing protein</fullName>
    </recommendedName>
</protein>
<evidence type="ECO:0000313" key="4">
    <source>
        <dbReference type="Proteomes" id="UP000234951"/>
    </source>
</evidence>